<dbReference type="InterPro" id="IPR044878">
    <property type="entry name" value="UbiA_sf"/>
</dbReference>
<reference evidence="9 10" key="1">
    <citation type="journal article" date="2015" name="Genome Announc.">
        <title>Expanding the biotechnology potential of lactobacilli through comparative genomics of 213 strains and associated genera.</title>
        <authorList>
            <person name="Sun Z."/>
            <person name="Harris H.M."/>
            <person name="McCann A."/>
            <person name="Guo C."/>
            <person name="Argimon S."/>
            <person name="Zhang W."/>
            <person name="Yang X."/>
            <person name="Jeffery I.B."/>
            <person name="Cooney J.C."/>
            <person name="Kagawa T.F."/>
            <person name="Liu W."/>
            <person name="Song Y."/>
            <person name="Salvetti E."/>
            <person name="Wrobel A."/>
            <person name="Rasinkangas P."/>
            <person name="Parkhill J."/>
            <person name="Rea M.C."/>
            <person name="O'Sullivan O."/>
            <person name="Ritari J."/>
            <person name="Douillard F.P."/>
            <person name="Paul Ross R."/>
            <person name="Yang R."/>
            <person name="Briner A.E."/>
            <person name="Felis G.E."/>
            <person name="de Vos W.M."/>
            <person name="Barrangou R."/>
            <person name="Klaenhammer T.R."/>
            <person name="Caufield P.W."/>
            <person name="Cui Y."/>
            <person name="Zhang H."/>
            <person name="O'Toole P.W."/>
        </authorList>
    </citation>
    <scope>NUCLEOTIDE SEQUENCE [LARGE SCALE GENOMIC DNA]</scope>
    <source>
        <strain evidence="9 10">DSM 16634</strain>
    </source>
</reference>
<dbReference type="UniPathway" id="UPA00079"/>
<feature type="transmembrane region" description="Helical" evidence="8">
    <location>
        <begin position="90"/>
        <end position="109"/>
    </location>
</feature>
<dbReference type="CDD" id="cd13962">
    <property type="entry name" value="PT_UbiA_UBIAD1"/>
    <property type="match status" value="1"/>
</dbReference>
<dbReference type="STRING" id="1423724.FC32_GL000073"/>
<evidence type="ECO:0000256" key="1">
    <source>
        <dbReference type="ARBA" id="ARBA00004141"/>
    </source>
</evidence>
<evidence type="ECO:0000256" key="8">
    <source>
        <dbReference type="SAM" id="Phobius"/>
    </source>
</evidence>
<comment type="caution">
    <text evidence="9">The sequence shown here is derived from an EMBL/GenBank/DDBJ whole genome shotgun (WGS) entry which is preliminary data.</text>
</comment>
<dbReference type="Pfam" id="PF01040">
    <property type="entry name" value="UbiA"/>
    <property type="match status" value="1"/>
</dbReference>
<evidence type="ECO:0000256" key="3">
    <source>
        <dbReference type="ARBA" id="ARBA00022428"/>
    </source>
</evidence>
<protein>
    <submittedName>
        <fullName evidence="9">1,4-dihydroxy-2-naphthoate octaprenyltransferase</fullName>
    </submittedName>
</protein>
<dbReference type="PANTHER" id="PTHR13929:SF0">
    <property type="entry name" value="UBIA PRENYLTRANSFERASE DOMAIN-CONTAINING PROTEIN 1"/>
    <property type="match status" value="1"/>
</dbReference>
<proteinExistence type="predicted"/>
<dbReference type="GO" id="GO:0042371">
    <property type="term" value="P:vitamin K biosynthetic process"/>
    <property type="evidence" value="ECO:0007669"/>
    <property type="project" value="TreeGrafter"/>
</dbReference>
<dbReference type="Proteomes" id="UP000051324">
    <property type="component" value="Unassembled WGS sequence"/>
</dbReference>
<dbReference type="AlphaFoldDB" id="A0A0R1TX13"/>
<accession>A0A0R1TX13</accession>
<feature type="transmembrane region" description="Helical" evidence="8">
    <location>
        <begin position="174"/>
        <end position="194"/>
    </location>
</feature>
<feature type="transmembrane region" description="Helical" evidence="8">
    <location>
        <begin position="145"/>
        <end position="162"/>
    </location>
</feature>
<feature type="transmembrane region" description="Helical" evidence="8">
    <location>
        <begin position="12"/>
        <end position="33"/>
    </location>
</feature>
<comment type="subcellular location">
    <subcellularLocation>
        <location evidence="1">Membrane</location>
        <topology evidence="1">Multi-pass membrane protein</topology>
    </subcellularLocation>
</comment>
<dbReference type="NCBIfam" id="NF004752">
    <property type="entry name" value="PRK06080.1-4"/>
    <property type="match status" value="1"/>
</dbReference>
<comment type="pathway">
    <text evidence="2">Quinol/quinone metabolism; menaquinone biosynthesis.</text>
</comment>
<keyword evidence="10" id="KW-1185">Reference proteome</keyword>
<dbReference type="PIRSF" id="PIRSF005355">
    <property type="entry name" value="UBIAD1"/>
    <property type="match status" value="1"/>
</dbReference>
<organism evidence="9 10">
    <name type="scientific">Ligilactobacillus apodemi DSM 16634 = JCM 16172</name>
    <dbReference type="NCBI Taxonomy" id="1423724"/>
    <lineage>
        <taxon>Bacteria</taxon>
        <taxon>Bacillati</taxon>
        <taxon>Bacillota</taxon>
        <taxon>Bacilli</taxon>
        <taxon>Lactobacillales</taxon>
        <taxon>Lactobacillaceae</taxon>
        <taxon>Ligilactobacillus</taxon>
    </lineage>
</organism>
<evidence type="ECO:0000256" key="2">
    <source>
        <dbReference type="ARBA" id="ARBA00004863"/>
    </source>
</evidence>
<keyword evidence="4 9" id="KW-0808">Transferase</keyword>
<dbReference type="OrthoDB" id="9767568at2"/>
<feature type="transmembrane region" description="Helical" evidence="8">
    <location>
        <begin position="116"/>
        <end position="133"/>
    </location>
</feature>
<dbReference type="GO" id="GO:0009234">
    <property type="term" value="P:menaquinone biosynthetic process"/>
    <property type="evidence" value="ECO:0007669"/>
    <property type="project" value="UniProtKB-UniPathway"/>
</dbReference>
<feature type="transmembrane region" description="Helical" evidence="8">
    <location>
        <begin position="40"/>
        <end position="58"/>
    </location>
</feature>
<dbReference type="EMBL" id="AZFT01000033">
    <property type="protein sequence ID" value="KRL85677.1"/>
    <property type="molecule type" value="Genomic_DNA"/>
</dbReference>
<dbReference type="PATRIC" id="fig|1423724.4.peg.74"/>
<name>A0A0R1TX13_9LACO</name>
<dbReference type="GO" id="GO:0004659">
    <property type="term" value="F:prenyltransferase activity"/>
    <property type="evidence" value="ECO:0007669"/>
    <property type="project" value="InterPro"/>
</dbReference>
<dbReference type="InterPro" id="IPR026046">
    <property type="entry name" value="UBIAD1"/>
</dbReference>
<dbReference type="RefSeq" id="WP_025087965.1">
    <property type="nucleotide sequence ID" value="NZ_AZFT01000033.1"/>
</dbReference>
<dbReference type="PANTHER" id="PTHR13929">
    <property type="entry name" value="1,4-DIHYDROXY-2-NAPHTHOATE OCTAPRENYLTRANSFERASE"/>
    <property type="match status" value="1"/>
</dbReference>
<dbReference type="Gene3D" id="1.10.357.140">
    <property type="entry name" value="UbiA prenyltransferase"/>
    <property type="match status" value="1"/>
</dbReference>
<evidence type="ECO:0000313" key="9">
    <source>
        <dbReference type="EMBL" id="KRL85677.1"/>
    </source>
</evidence>
<dbReference type="InterPro" id="IPR000537">
    <property type="entry name" value="UbiA_prenyltransferase"/>
</dbReference>
<evidence type="ECO:0000256" key="5">
    <source>
        <dbReference type="ARBA" id="ARBA00022692"/>
    </source>
</evidence>
<evidence type="ECO:0000256" key="6">
    <source>
        <dbReference type="ARBA" id="ARBA00022989"/>
    </source>
</evidence>
<dbReference type="eggNOG" id="COG1575">
    <property type="taxonomic scope" value="Bacteria"/>
</dbReference>
<evidence type="ECO:0000313" key="10">
    <source>
        <dbReference type="Proteomes" id="UP000051324"/>
    </source>
</evidence>
<keyword evidence="6 8" id="KW-1133">Transmembrane helix</keyword>
<keyword evidence="7 8" id="KW-0472">Membrane</keyword>
<feature type="transmembrane region" description="Helical" evidence="8">
    <location>
        <begin position="280"/>
        <end position="303"/>
    </location>
</feature>
<dbReference type="GO" id="GO:0016020">
    <property type="term" value="C:membrane"/>
    <property type="evidence" value="ECO:0007669"/>
    <property type="project" value="UniProtKB-SubCell"/>
</dbReference>
<keyword evidence="3" id="KW-0474">Menaquinone biosynthesis</keyword>
<evidence type="ECO:0000256" key="7">
    <source>
        <dbReference type="ARBA" id="ARBA00023136"/>
    </source>
</evidence>
<gene>
    <name evidence="9" type="ORF">FC32_GL000073</name>
</gene>
<dbReference type="Gene3D" id="1.20.120.1780">
    <property type="entry name" value="UbiA prenyltransferase"/>
    <property type="match status" value="1"/>
</dbReference>
<keyword evidence="5 8" id="KW-0812">Transmembrane</keyword>
<feature type="transmembrane region" description="Helical" evidence="8">
    <location>
        <begin position="230"/>
        <end position="260"/>
    </location>
</feature>
<sequence>MTLKVFLELVEIKAKTASVFPFLIGVCFSYYYYHSINWENSLLFFIAMFLFNMAVDAWDNYNDYHNALDEKDYKKNTNIIGREGLSPRKVLQILIVMAAIATVLGIILVIRSGWPLLLMGVFCFLVGILYSAGPRPLSSLPVGEFFSGFTMGIMITLISVYLNTYQFFSFDLPMLGSIAIIALPNALWISNLMLANNLCDVEEDERNGRFTIVHYLGKKKALWIYTLKNILALVIVCLSPLLGLAPVSLWFILLAVPFFYHQNKLLWHKQVKKETFITAVKTLAVGAFLQFSLYLLGIIINLVF</sequence>
<evidence type="ECO:0000256" key="4">
    <source>
        <dbReference type="ARBA" id="ARBA00022679"/>
    </source>
</evidence>